<reference evidence="2" key="1">
    <citation type="submission" date="2020-02" db="EMBL/GenBank/DDBJ databases">
        <authorList>
            <person name="Meier V. D."/>
        </authorList>
    </citation>
    <scope>NUCLEOTIDE SEQUENCE</scope>
    <source>
        <strain evidence="2">AVDCRST_MAG70</strain>
    </source>
</reference>
<name>A0A6J4V756_9BACT</name>
<accession>A0A6J4V756</accession>
<feature type="region of interest" description="Disordered" evidence="1">
    <location>
        <begin position="1"/>
        <end position="64"/>
    </location>
</feature>
<dbReference type="EMBL" id="CADCWH010000331">
    <property type="protein sequence ID" value="CAA9566338.1"/>
    <property type="molecule type" value="Genomic_DNA"/>
</dbReference>
<proteinExistence type="predicted"/>
<feature type="non-terminal residue" evidence="2">
    <location>
        <position position="64"/>
    </location>
</feature>
<organism evidence="2">
    <name type="scientific">uncultured Thermomicrobiales bacterium</name>
    <dbReference type="NCBI Taxonomy" id="1645740"/>
    <lineage>
        <taxon>Bacteria</taxon>
        <taxon>Pseudomonadati</taxon>
        <taxon>Thermomicrobiota</taxon>
        <taxon>Thermomicrobia</taxon>
        <taxon>Thermomicrobiales</taxon>
        <taxon>environmental samples</taxon>
    </lineage>
</organism>
<evidence type="ECO:0000313" key="2">
    <source>
        <dbReference type="EMBL" id="CAA9566338.1"/>
    </source>
</evidence>
<gene>
    <name evidence="2" type="ORF">AVDCRST_MAG70-2074</name>
</gene>
<evidence type="ECO:0000256" key="1">
    <source>
        <dbReference type="SAM" id="MobiDB-lite"/>
    </source>
</evidence>
<protein>
    <submittedName>
        <fullName evidence="2">Uncharacterized protein</fullName>
    </submittedName>
</protein>
<feature type="non-terminal residue" evidence="2">
    <location>
        <position position="1"/>
    </location>
</feature>
<dbReference type="AlphaFoldDB" id="A0A6J4V756"/>
<feature type="compositionally biased region" description="Polar residues" evidence="1">
    <location>
        <begin position="11"/>
        <end position="22"/>
    </location>
</feature>
<sequence length="64" mass="6859">WCGSRCRRTPEGTSRPTGTTATVPGCTRGGRSRRRGPCPIPGRRVPPGTVHVRGMGRPELTQSC</sequence>